<sequence length="138" mass="15101">MFWVDWLGIITKALFKAPLVEVSSQTRPQPQPQAKPATSTPSPKPRPRASSRPPQVPPKTAQASTKGAIAAERAELLKLLGLPPDSSLFGPPPRTKPSDSAFLVHSDYMKEEAPVYASQFTDSVLLDMLDRDVLRDPE</sequence>
<protein>
    <submittedName>
        <fullName evidence="2">Uncharacterized protein</fullName>
    </submittedName>
</protein>
<dbReference type="AlphaFoldDB" id="A0A1S6GKJ6"/>
<dbReference type="EMBL" id="KY349138">
    <property type="protein sequence ID" value="AQS22388.1"/>
    <property type="molecule type" value="Genomic_DNA"/>
</dbReference>
<name>A0A1S6GKJ6_9MYCO</name>
<organism evidence="2">
    <name type="scientific">Mycolicibacterium sp. CBMA 213</name>
    <dbReference type="NCBI Taxonomy" id="1968788"/>
    <lineage>
        <taxon>Bacteria</taxon>
        <taxon>Bacillati</taxon>
        <taxon>Actinomycetota</taxon>
        <taxon>Actinomycetes</taxon>
        <taxon>Mycobacteriales</taxon>
        <taxon>Mycobacteriaceae</taxon>
        <taxon>Mycolicibacterium</taxon>
    </lineage>
</organism>
<geneLocation type="plasmid" evidence="2">
    <name>pCBMA213_2</name>
</geneLocation>
<evidence type="ECO:0000256" key="1">
    <source>
        <dbReference type="SAM" id="MobiDB-lite"/>
    </source>
</evidence>
<dbReference type="RefSeq" id="WP_172689793.1">
    <property type="nucleotide sequence ID" value="NZ_KY349138.1"/>
</dbReference>
<gene>
    <name evidence="2" type="ORF">pCBMA213_2_00024</name>
</gene>
<accession>A0A1S6GKJ6</accession>
<reference evidence="2" key="1">
    <citation type="submission" date="2016-12" db="EMBL/GenBank/DDBJ databases">
        <title>Complete plasmid sequence carrying type IV-like and type VII secretion systems from an atypical mycobacteria strain.</title>
        <authorList>
            <person name="Morgado S."/>
            <person name="Marin M."/>
            <person name="Fonseca E."/>
            <person name="Freitas F."/>
            <person name="Vicente A.C."/>
        </authorList>
    </citation>
    <scope>NUCLEOTIDE SEQUENCE</scope>
    <source>
        <strain evidence="2">CBMA 213</strain>
        <plasmid evidence="2">pCBMA213_2</plasmid>
    </source>
</reference>
<keyword evidence="2" id="KW-0614">Plasmid</keyword>
<evidence type="ECO:0000313" key="2">
    <source>
        <dbReference type="EMBL" id="AQS22388.1"/>
    </source>
</evidence>
<feature type="region of interest" description="Disordered" evidence="1">
    <location>
        <begin position="21"/>
        <end position="67"/>
    </location>
</feature>
<proteinExistence type="predicted"/>